<feature type="transmembrane region" description="Helical" evidence="4">
    <location>
        <begin position="429"/>
        <end position="451"/>
    </location>
</feature>
<feature type="transmembrane region" description="Helical" evidence="4">
    <location>
        <begin position="494"/>
        <end position="511"/>
    </location>
</feature>
<evidence type="ECO:0000313" key="6">
    <source>
        <dbReference type="EMBL" id="SAK59310.1"/>
    </source>
</evidence>
<accession>A0A158ANR6</accession>
<keyword evidence="2 4" id="KW-1133">Transmembrane helix</keyword>
<feature type="transmembrane region" description="Helical" evidence="4">
    <location>
        <begin position="199"/>
        <end position="218"/>
    </location>
</feature>
<feature type="transmembrane region" description="Helical" evidence="4">
    <location>
        <begin position="340"/>
        <end position="365"/>
    </location>
</feature>
<dbReference type="Gene3D" id="1.20.1250.20">
    <property type="entry name" value="MFS general substrate transporter like domains"/>
    <property type="match status" value="2"/>
</dbReference>
<dbReference type="STRING" id="1777138.AWB77_01957"/>
<dbReference type="PANTHER" id="PTHR23537:SF1">
    <property type="entry name" value="SUGAR TRANSPORTER"/>
    <property type="match status" value="1"/>
</dbReference>
<evidence type="ECO:0000259" key="5">
    <source>
        <dbReference type="PROSITE" id="PS50850"/>
    </source>
</evidence>
<protein>
    <submittedName>
        <fullName evidence="6">MFS transporter</fullName>
    </submittedName>
</protein>
<dbReference type="InterPro" id="IPR036259">
    <property type="entry name" value="MFS_trans_sf"/>
</dbReference>
<feature type="domain" description="Major facilitator superfamily (MFS) profile" evidence="5">
    <location>
        <begin position="133"/>
        <end position="517"/>
    </location>
</feature>
<feature type="transmembrane region" description="Helical" evidence="4">
    <location>
        <begin position="224"/>
        <end position="246"/>
    </location>
</feature>
<keyword evidence="3 4" id="KW-0472">Membrane</keyword>
<evidence type="ECO:0000256" key="4">
    <source>
        <dbReference type="SAM" id="Phobius"/>
    </source>
</evidence>
<feature type="transmembrane region" description="Helical" evidence="4">
    <location>
        <begin position="291"/>
        <end position="311"/>
    </location>
</feature>
<reference evidence="6" key="1">
    <citation type="submission" date="2016-01" db="EMBL/GenBank/DDBJ databases">
        <authorList>
            <person name="Peeters C."/>
        </authorList>
    </citation>
    <scope>NUCLEOTIDE SEQUENCE</scope>
    <source>
        <strain evidence="6">LMG 29320</strain>
    </source>
</reference>
<dbReference type="EMBL" id="FCNX02000004">
    <property type="protein sequence ID" value="SAK59310.1"/>
    <property type="molecule type" value="Genomic_DNA"/>
</dbReference>
<keyword evidence="7" id="KW-1185">Reference proteome</keyword>
<dbReference type="InterPro" id="IPR010645">
    <property type="entry name" value="MFS_4"/>
</dbReference>
<feature type="transmembrane region" description="Helical" evidence="4">
    <location>
        <begin position="463"/>
        <end position="482"/>
    </location>
</feature>
<feature type="transmembrane region" description="Helical" evidence="4">
    <location>
        <begin position="258"/>
        <end position="285"/>
    </location>
</feature>
<evidence type="ECO:0000256" key="1">
    <source>
        <dbReference type="ARBA" id="ARBA00022692"/>
    </source>
</evidence>
<gene>
    <name evidence="6" type="ORF">AWB77_01957</name>
</gene>
<sequence>MACFAQSCSSLVTPVADGAALVASTDDDVADAGLPQPQTIAHAQTTRHATSAWRYATVDIGFSGRVAQFDTALRSLAIACVSNVTGPRYHDRTHDRTNRERKDDMSVIERDDASGAHFTARDATGRRQALRLAMALSLGSAIALGLARFSYALLLPPMRLDLAWNFAQAGAMNTANAFGYLLGALAFSRLSTRVASRTLFVAGCALTALLMAASGATTNTDALLALRVATGVGSALVFVSGGVLAARLASMSPRDAGLVIGLYYGGTGWGIVISSILVPFAVLPVAHGWRFAWFTLALGCAACSGAAVWAARRIESAQPASSTRHGADRASGAPVPRRRFALALAGYGCFGIGYIGYMTFIVALLRNAGMSAAVVTGFYILLGVATVVSARMWSGLLDRMRGGQALAILNGLLAAATLVPALFAHPLAAFASGLLFGATFLSAVASTTAFVRHNLPAAQWPRGINAFTIVFALGQIIGPVVIGRVSDSAGLTRGLVYSALVLAVGAVLAACQKPLQRTSAPG</sequence>
<dbReference type="InterPro" id="IPR020846">
    <property type="entry name" value="MFS_dom"/>
</dbReference>
<name>A0A158ANR6_9BURK</name>
<dbReference type="Pfam" id="PF06779">
    <property type="entry name" value="MFS_4"/>
    <property type="match status" value="1"/>
</dbReference>
<feature type="transmembrane region" description="Helical" evidence="4">
    <location>
        <begin position="371"/>
        <end position="393"/>
    </location>
</feature>
<evidence type="ECO:0000313" key="7">
    <source>
        <dbReference type="Proteomes" id="UP000054903"/>
    </source>
</evidence>
<dbReference type="SUPFAM" id="SSF103473">
    <property type="entry name" value="MFS general substrate transporter"/>
    <property type="match status" value="1"/>
</dbReference>
<feature type="transmembrane region" description="Helical" evidence="4">
    <location>
        <begin position="405"/>
        <end position="423"/>
    </location>
</feature>
<dbReference type="AlphaFoldDB" id="A0A158ANR6"/>
<keyword evidence="1 4" id="KW-0812">Transmembrane</keyword>
<dbReference type="GO" id="GO:0005886">
    <property type="term" value="C:plasma membrane"/>
    <property type="evidence" value="ECO:0007669"/>
    <property type="project" value="TreeGrafter"/>
</dbReference>
<proteinExistence type="predicted"/>
<dbReference type="PROSITE" id="PS50850">
    <property type="entry name" value="MFS"/>
    <property type="match status" value="1"/>
</dbReference>
<dbReference type="GO" id="GO:0022857">
    <property type="term" value="F:transmembrane transporter activity"/>
    <property type="evidence" value="ECO:0007669"/>
    <property type="project" value="InterPro"/>
</dbReference>
<feature type="transmembrane region" description="Helical" evidence="4">
    <location>
        <begin position="166"/>
        <end position="187"/>
    </location>
</feature>
<evidence type="ECO:0000256" key="2">
    <source>
        <dbReference type="ARBA" id="ARBA00022989"/>
    </source>
</evidence>
<comment type="caution">
    <text evidence="6">The sequence shown here is derived from an EMBL/GenBank/DDBJ whole genome shotgun (WGS) entry which is preliminary data.</text>
</comment>
<evidence type="ECO:0000256" key="3">
    <source>
        <dbReference type="ARBA" id="ARBA00023136"/>
    </source>
</evidence>
<organism evidence="6 7">
    <name type="scientific">Caballeronia fortuita</name>
    <dbReference type="NCBI Taxonomy" id="1777138"/>
    <lineage>
        <taxon>Bacteria</taxon>
        <taxon>Pseudomonadati</taxon>
        <taxon>Pseudomonadota</taxon>
        <taxon>Betaproteobacteria</taxon>
        <taxon>Burkholderiales</taxon>
        <taxon>Burkholderiaceae</taxon>
        <taxon>Caballeronia</taxon>
    </lineage>
</organism>
<dbReference type="PANTHER" id="PTHR23537">
    <property type="match status" value="1"/>
</dbReference>
<dbReference type="Proteomes" id="UP000054903">
    <property type="component" value="Unassembled WGS sequence"/>
</dbReference>
<feature type="transmembrane region" description="Helical" evidence="4">
    <location>
        <begin position="132"/>
        <end position="154"/>
    </location>
</feature>